<dbReference type="AlphaFoldDB" id="A0A6C0AVI8"/>
<sequence>MSSFVTTQNQKLMWDIICTNPLVNTYFSVQRSTTKEEWFRSIIERFYTQNKDIQLTNTQLHDLNKTVIRFMIQSIYQMNGNNAQGQSSPTNKDGQFIQTPPIVENNREQIYKSEFERKKEEYDSMVRKEVPKPIQFQESSEDTPITDMDALIKQHMDDRKKSIESLQPQLTPQLNPQQHSAQEEMDKKIDNLTNIIETLQQEVVLLKTQMKQFSQSQTNDNKELSYSSLSIIPEENTIINTNKEELAE</sequence>
<evidence type="ECO:0000313" key="2">
    <source>
        <dbReference type="EMBL" id="QHS83255.1"/>
    </source>
</evidence>
<evidence type="ECO:0000256" key="1">
    <source>
        <dbReference type="SAM" id="MobiDB-lite"/>
    </source>
</evidence>
<protein>
    <submittedName>
        <fullName evidence="2">Uncharacterized protein</fullName>
    </submittedName>
</protein>
<reference evidence="2" key="1">
    <citation type="journal article" date="2020" name="Nature">
        <title>Giant virus diversity and host interactions through global metagenomics.</title>
        <authorList>
            <person name="Schulz F."/>
            <person name="Roux S."/>
            <person name="Paez-Espino D."/>
            <person name="Jungbluth S."/>
            <person name="Walsh D.A."/>
            <person name="Denef V.J."/>
            <person name="McMahon K.D."/>
            <person name="Konstantinidis K.T."/>
            <person name="Eloe-Fadrosh E.A."/>
            <person name="Kyrpides N.C."/>
            <person name="Woyke T."/>
        </authorList>
    </citation>
    <scope>NUCLEOTIDE SEQUENCE</scope>
    <source>
        <strain evidence="2">GVMAG-S-ERX555943-30</strain>
    </source>
</reference>
<proteinExistence type="predicted"/>
<feature type="compositionally biased region" description="Low complexity" evidence="1">
    <location>
        <begin position="166"/>
        <end position="178"/>
    </location>
</feature>
<organism evidence="2">
    <name type="scientific">viral metagenome</name>
    <dbReference type="NCBI Taxonomy" id="1070528"/>
    <lineage>
        <taxon>unclassified sequences</taxon>
        <taxon>metagenomes</taxon>
        <taxon>organismal metagenomes</taxon>
    </lineage>
</organism>
<name>A0A6C0AVI8_9ZZZZ</name>
<dbReference type="EMBL" id="MN738751">
    <property type="protein sequence ID" value="QHS83255.1"/>
    <property type="molecule type" value="Genomic_DNA"/>
</dbReference>
<feature type="region of interest" description="Disordered" evidence="1">
    <location>
        <begin position="165"/>
        <end position="184"/>
    </location>
</feature>
<accession>A0A6C0AVI8</accession>